<protein>
    <submittedName>
        <fullName evidence="2">Protein PLANT CADMIUM RESISTANCE 3</fullName>
    </submittedName>
</protein>
<dbReference type="AlphaFoldDB" id="A0AA35SFX6"/>
<evidence type="ECO:0000256" key="1">
    <source>
        <dbReference type="ARBA" id="ARBA00009024"/>
    </source>
</evidence>
<proteinExistence type="inferred from homology"/>
<gene>
    <name evidence="2" type="ORF">GBAR_LOCUS15891</name>
</gene>
<comment type="caution">
    <text evidence="2">The sequence shown here is derived from an EMBL/GenBank/DDBJ whole genome shotgun (WGS) entry which is preliminary data.</text>
</comment>
<evidence type="ECO:0000313" key="2">
    <source>
        <dbReference type="EMBL" id="CAI8027901.1"/>
    </source>
</evidence>
<name>A0AA35SFX6_GEOBA</name>
<keyword evidence="3" id="KW-1185">Reference proteome</keyword>
<organism evidence="2 3">
    <name type="scientific">Geodia barretti</name>
    <name type="common">Barrett's horny sponge</name>
    <dbReference type="NCBI Taxonomy" id="519541"/>
    <lineage>
        <taxon>Eukaryota</taxon>
        <taxon>Metazoa</taxon>
        <taxon>Porifera</taxon>
        <taxon>Demospongiae</taxon>
        <taxon>Heteroscleromorpha</taxon>
        <taxon>Tetractinellida</taxon>
        <taxon>Astrophorina</taxon>
        <taxon>Geodiidae</taxon>
        <taxon>Geodia</taxon>
    </lineage>
</organism>
<dbReference type="Proteomes" id="UP001174909">
    <property type="component" value="Unassembled WGS sequence"/>
</dbReference>
<dbReference type="InterPro" id="IPR006461">
    <property type="entry name" value="PLAC_motif_containing"/>
</dbReference>
<evidence type="ECO:0000313" key="3">
    <source>
        <dbReference type="Proteomes" id="UP001174909"/>
    </source>
</evidence>
<dbReference type="NCBIfam" id="TIGR01571">
    <property type="entry name" value="A_thal_Cys_rich"/>
    <property type="match status" value="1"/>
</dbReference>
<sequence length="108" mass="11890">MSREWSNGIFGCFNDCSTCIIAWFCPCYVFGKNAEAVGDSCVLCALSQFIPLLDLWARVSVRGKIREQKGIEGSCFKDLICHWCCGICAIVQEAQEIKAPGGQGMARE</sequence>
<accession>A0AA35SFX6</accession>
<reference evidence="2" key="1">
    <citation type="submission" date="2023-03" db="EMBL/GenBank/DDBJ databases">
        <authorList>
            <person name="Steffen K."/>
            <person name="Cardenas P."/>
        </authorList>
    </citation>
    <scope>NUCLEOTIDE SEQUENCE</scope>
</reference>
<comment type="similarity">
    <text evidence="1">Belongs to the cornifelin family.</text>
</comment>
<dbReference type="Pfam" id="PF04749">
    <property type="entry name" value="PLAC8"/>
    <property type="match status" value="1"/>
</dbReference>
<dbReference type="PANTHER" id="PTHR15907">
    <property type="entry name" value="DUF614 FAMILY PROTEIN-RELATED"/>
    <property type="match status" value="1"/>
</dbReference>
<dbReference type="EMBL" id="CASHTH010002307">
    <property type="protein sequence ID" value="CAI8027901.1"/>
    <property type="molecule type" value="Genomic_DNA"/>
</dbReference>